<accession>A0ABQ9HW68</accession>
<sequence>MRGCVGAEENLAVTLSKIQAGYLRAWRVFPCAWPGNDDTHACIPAEEMGRGAFSWAGDLEDAPPAPFVCGNSRCVRPVSSQSLQSMRLALFSRCHAACIHARVALA</sequence>
<dbReference type="EMBL" id="JARBHB010000003">
    <property type="protein sequence ID" value="KAJ8888324.1"/>
    <property type="molecule type" value="Genomic_DNA"/>
</dbReference>
<dbReference type="Proteomes" id="UP001159363">
    <property type="component" value="Chromosome 3"/>
</dbReference>
<organism evidence="1 2">
    <name type="scientific">Dryococelus australis</name>
    <dbReference type="NCBI Taxonomy" id="614101"/>
    <lineage>
        <taxon>Eukaryota</taxon>
        <taxon>Metazoa</taxon>
        <taxon>Ecdysozoa</taxon>
        <taxon>Arthropoda</taxon>
        <taxon>Hexapoda</taxon>
        <taxon>Insecta</taxon>
        <taxon>Pterygota</taxon>
        <taxon>Neoptera</taxon>
        <taxon>Polyneoptera</taxon>
        <taxon>Phasmatodea</taxon>
        <taxon>Verophasmatodea</taxon>
        <taxon>Anareolatae</taxon>
        <taxon>Phasmatidae</taxon>
        <taxon>Eurycanthinae</taxon>
        <taxon>Dryococelus</taxon>
    </lineage>
</organism>
<keyword evidence="2" id="KW-1185">Reference proteome</keyword>
<evidence type="ECO:0000313" key="1">
    <source>
        <dbReference type="EMBL" id="KAJ8888324.1"/>
    </source>
</evidence>
<name>A0ABQ9HW68_9NEOP</name>
<gene>
    <name evidence="1" type="ORF">PR048_007811</name>
</gene>
<evidence type="ECO:0000313" key="2">
    <source>
        <dbReference type="Proteomes" id="UP001159363"/>
    </source>
</evidence>
<protein>
    <submittedName>
        <fullName evidence="1">Uncharacterized protein</fullName>
    </submittedName>
</protein>
<reference evidence="1 2" key="1">
    <citation type="submission" date="2023-02" db="EMBL/GenBank/DDBJ databases">
        <title>LHISI_Scaffold_Assembly.</title>
        <authorList>
            <person name="Stuart O.P."/>
            <person name="Cleave R."/>
            <person name="Magrath M.J.L."/>
            <person name="Mikheyev A.S."/>
        </authorList>
    </citation>
    <scope>NUCLEOTIDE SEQUENCE [LARGE SCALE GENOMIC DNA]</scope>
    <source>
        <strain evidence="1">Daus_M_001</strain>
        <tissue evidence="1">Leg muscle</tissue>
    </source>
</reference>
<proteinExistence type="predicted"/>
<comment type="caution">
    <text evidence="1">The sequence shown here is derived from an EMBL/GenBank/DDBJ whole genome shotgun (WGS) entry which is preliminary data.</text>
</comment>